<dbReference type="Gene3D" id="2.60.40.10">
    <property type="entry name" value="Immunoglobulins"/>
    <property type="match status" value="6"/>
</dbReference>
<evidence type="ECO:0000259" key="7">
    <source>
        <dbReference type="PROSITE" id="PS50847"/>
    </source>
</evidence>
<dbReference type="InterPro" id="IPR045474">
    <property type="entry name" value="GEVED"/>
</dbReference>
<name>A0ABP4VEG8_9MICO</name>
<comment type="caution">
    <text evidence="8">The sequence shown here is derived from an EMBL/GenBank/DDBJ whole genome shotgun (WGS) entry which is preliminary data.</text>
</comment>
<dbReference type="NCBIfam" id="TIGR01451">
    <property type="entry name" value="B_ant_repeat"/>
    <property type="match status" value="6"/>
</dbReference>
<keyword evidence="1" id="KW-0134">Cell wall</keyword>
<keyword evidence="6" id="KW-0472">Membrane</keyword>
<feature type="domain" description="Gram-positive cocci surface proteins LPxTG" evidence="7">
    <location>
        <begin position="1949"/>
        <end position="1983"/>
    </location>
</feature>
<dbReference type="Pfam" id="PF25549">
    <property type="entry name" value="DUF7927"/>
    <property type="match status" value="11"/>
</dbReference>
<keyword evidence="2" id="KW-0964">Secreted</keyword>
<feature type="region of interest" description="Disordered" evidence="5">
    <location>
        <begin position="339"/>
        <end position="368"/>
    </location>
</feature>
<dbReference type="EMBL" id="BAAAPM010000003">
    <property type="protein sequence ID" value="GAA1724071.1"/>
    <property type="molecule type" value="Genomic_DNA"/>
</dbReference>
<evidence type="ECO:0000256" key="5">
    <source>
        <dbReference type="SAM" id="MobiDB-lite"/>
    </source>
</evidence>
<reference evidence="9" key="1">
    <citation type="journal article" date="2019" name="Int. J. Syst. Evol. Microbiol.">
        <title>The Global Catalogue of Microorganisms (GCM) 10K type strain sequencing project: providing services to taxonomists for standard genome sequencing and annotation.</title>
        <authorList>
            <consortium name="The Broad Institute Genomics Platform"/>
            <consortium name="The Broad Institute Genome Sequencing Center for Infectious Disease"/>
            <person name="Wu L."/>
            <person name="Ma J."/>
        </authorList>
    </citation>
    <scope>NUCLEOTIDE SEQUENCE [LARGE SCALE GENOMIC DNA]</scope>
    <source>
        <strain evidence="9">JCM 15589</strain>
    </source>
</reference>
<keyword evidence="3" id="KW-0732">Signal</keyword>
<feature type="region of interest" description="Disordered" evidence="5">
    <location>
        <begin position="1919"/>
        <end position="1948"/>
    </location>
</feature>
<dbReference type="Pfam" id="PF18651">
    <property type="entry name" value="CshA_NR2"/>
    <property type="match status" value="1"/>
</dbReference>
<organism evidence="8 9">
    <name type="scientific">Isoptericola hypogeus</name>
    <dbReference type="NCBI Taxonomy" id="300179"/>
    <lineage>
        <taxon>Bacteria</taxon>
        <taxon>Bacillati</taxon>
        <taxon>Actinomycetota</taxon>
        <taxon>Actinomycetes</taxon>
        <taxon>Micrococcales</taxon>
        <taxon>Promicromonosporaceae</taxon>
        <taxon>Isoptericola</taxon>
    </lineage>
</organism>
<proteinExistence type="predicted"/>
<dbReference type="InterPro" id="IPR051172">
    <property type="entry name" value="Chlamydia_OmcB"/>
</dbReference>
<sequence>MRNDHKSTRTGWLSQRGEAARGRAARRTAAATAAFALVATTTVIATSTVVDIATAPPARADFADGGEGRFLGGVDWINWGTDGTPITAGESRTSTRTIGGNTISTTCTITSVSGDSLIAYRPGDYVGDAFDDLYNIGGTGTSNQLIAGLANETITPGGQTTFDFTCASNIDGFPIELAGLMVADAESSNTGNPNREDEFITAVPTQDATWRIVDRYRGEGCTTAVQATLAGSTLTLAPDARECNVVNQTPGPIAVGFMEGATSATVTLQGGGRSAVALGAVALADFGDAPESYGPAGALAAPDWSGGDLPQGTTDVSTEGFALGAPTAPEIRLGESVDPESGYLASPDATGDDADASLGFNDEDGVTPPDVIDTAPGEEYSLDVVCAGDAFVAGWIDWEADGAFGGNRSDVVPCAGGSATLTWTVPDDAVESLDAPTFMRLRIAPGVAGAGQPTLISPGGGEVEDYAVNVDVPVPELTITKTAEPSSVVAGETVDYTVTVENSGEVDYTADAPATFTDDLTEVLDDATYNDDAAADVGTTDYAEPELSWSGPLPIGETATVTYSVTVDDPVAGDSVLTNSVVGPEESNCDDGTEEGCTTDVPVRDLEIVKTSDPADEALAGGTVEYTVEVTNTGQYAYTADDPATVTDDLSEVLDDATYNDDAAASVGEATFSDPELSWSGPLAPGETATITYTVTVNDPLTGDGELVNSVTGPPESNCLDGTEEDCTTVVPVRALAIVKSSDGSGESIPGDVVTYTVTVENTGQVPYTEADPAEITDDLTEVLDDATYNDDASADAGEVTYADPVLSWSGELAPGDTATVTYSVTVNDPPTGDGVMENVVLGPDESNCTDPGSLDPDCVEPNPIKDLEITKTVDPADEVLPGGTVEYTITVENTGQVPYTADDPATLTDELTEVLDDAVYNDDAAADVGEVTYGEPTLSWNGPLEPGDVATITYTVTVNDPLSGDGTLTNAVVGPPESSCDDGTEPGCTTDVPVRALEIVKTSSHPIAVVPGETVEYTVEVTNSGQVAYTDADPAVVTDDLSSVVDDATWDDTATADVGEVTFADPTLTWTGPLEPGQTATITYSVTVDDPPTGDGTLDNAVTGPPESNCDDGTEEDCFTSAPIRELLIEKSADVAQAMPGDVVTYTVEVTNTGEFPFGEVLPARFDDDLTDVLDDAVYNDDASADVGETTYEEPTLHWESPLGVGETATITYSVTVNDPVSGDGDLDNTVSGPPVSNCFPLDDDPPFPAPECQVVVPIQALAITKTAEPSEVMAGGEVDYTVTVENTGQVPYTDDAPATFTDDLTGVTDDAEYNGDAEADIGAVTGDGDPELTWSGPLEPGDVATVTYSVTVADPLTEDGDRVLDNSVTGPEESNCDTGDEDGCHVPVPVRDLTITKTADPVDQVDAGSTVTYTVTVENTGGADYTADDPASFTDDLTAVLDDATYDDDASADVGEVTYAEPELAWSGPLPAGETATVTYSVTVNNPVSGDGTLTNAVVGPEESNCLPDDEGELPEECATDVPVRALFLEKTSDGAAGARPGDTITYTVTATNTGQVPYTDADPATFDDDLTEVLDDAVFNDDATADVGTVSFAEPILSWAGPLEPGEVATITYSVTLNDPPTGDENVFNVVLGPGESNCTDPESDDPDCIEPDPVKDLEILKTADPEGAVTVGDTVTYSVAVTNTGTGDYTEDDPAFFTDVMEGVLDDAVYNDDVAADTGSASFDDGEVAWSGALASGETATVTYSVTVNDPISGDGTLANAVLGPQESNCPVEMPSGGGGGAALGVSTAIPQMPPGCQVLTPIRSFEVSKTSDTTEAAPGDVVTYTVTVTSTGTAPYTDDVPAGFSDDLSDVLDDATPTGTPAASAGELRYDEPVLEWRGPLEVGGRVTVTYPVQVDDPDEGDGTLVNVVAPTDGTGGRCTSDDDCTTSTAVTPGPDTPAGPGILPRTGPEWIGTLLAIATLLMLGGGLLYRFGSRREE</sequence>
<dbReference type="PANTHER" id="PTHR34819">
    <property type="entry name" value="LARGE CYSTEINE-RICH PERIPLASMIC PROTEIN OMCB"/>
    <property type="match status" value="1"/>
</dbReference>
<feature type="transmembrane region" description="Helical" evidence="6">
    <location>
        <begin position="1956"/>
        <end position="1975"/>
    </location>
</feature>
<evidence type="ECO:0000256" key="2">
    <source>
        <dbReference type="ARBA" id="ARBA00022525"/>
    </source>
</evidence>
<dbReference type="InterPro" id="IPR040683">
    <property type="entry name" value="CshA_NR2"/>
</dbReference>
<keyword evidence="6" id="KW-0812">Transmembrane</keyword>
<dbReference type="RefSeq" id="WP_344248094.1">
    <property type="nucleotide sequence ID" value="NZ_BAAAPM010000003.1"/>
</dbReference>
<keyword evidence="4" id="KW-0572">Peptidoglycan-anchor</keyword>
<keyword evidence="6" id="KW-1133">Transmembrane helix</keyword>
<dbReference type="InterPro" id="IPR057687">
    <property type="entry name" value="DUF7927"/>
</dbReference>
<gene>
    <name evidence="8" type="ORF">GCM10009809_19830</name>
</gene>
<evidence type="ECO:0000256" key="4">
    <source>
        <dbReference type="ARBA" id="ARBA00023088"/>
    </source>
</evidence>
<dbReference type="InterPro" id="IPR019931">
    <property type="entry name" value="LPXTG_anchor"/>
</dbReference>
<accession>A0ABP4VEG8</accession>
<evidence type="ECO:0000256" key="3">
    <source>
        <dbReference type="ARBA" id="ARBA00022729"/>
    </source>
</evidence>
<dbReference type="Pfam" id="PF20009">
    <property type="entry name" value="GEVED"/>
    <property type="match status" value="1"/>
</dbReference>
<dbReference type="PROSITE" id="PS50847">
    <property type="entry name" value="GRAM_POS_ANCHORING"/>
    <property type="match status" value="1"/>
</dbReference>
<evidence type="ECO:0000256" key="6">
    <source>
        <dbReference type="SAM" id="Phobius"/>
    </source>
</evidence>
<evidence type="ECO:0000313" key="8">
    <source>
        <dbReference type="EMBL" id="GAA1724071.1"/>
    </source>
</evidence>
<dbReference type="Proteomes" id="UP001501138">
    <property type="component" value="Unassembled WGS sequence"/>
</dbReference>
<dbReference type="InterPro" id="IPR047589">
    <property type="entry name" value="DUF11_rpt"/>
</dbReference>
<evidence type="ECO:0000313" key="9">
    <source>
        <dbReference type="Proteomes" id="UP001501138"/>
    </source>
</evidence>
<feature type="region of interest" description="Disordered" evidence="5">
    <location>
        <begin position="1"/>
        <end position="24"/>
    </location>
</feature>
<protein>
    <recommendedName>
        <fullName evidence="7">Gram-positive cocci surface proteins LPxTG domain-containing protein</fullName>
    </recommendedName>
</protein>
<keyword evidence="9" id="KW-1185">Reference proteome</keyword>
<dbReference type="InterPro" id="IPR013783">
    <property type="entry name" value="Ig-like_fold"/>
</dbReference>
<feature type="compositionally biased region" description="Acidic residues" evidence="5">
    <location>
        <begin position="350"/>
        <end position="365"/>
    </location>
</feature>
<evidence type="ECO:0000256" key="1">
    <source>
        <dbReference type="ARBA" id="ARBA00022512"/>
    </source>
</evidence>
<dbReference type="PANTHER" id="PTHR34819:SF3">
    <property type="entry name" value="CELL SURFACE PROTEIN"/>
    <property type="match status" value="1"/>
</dbReference>